<organism evidence="2 3">
    <name type="scientific">Verrucomicrobia subdivision 6 bacterium BACL9 MAG-120507-bin52</name>
    <dbReference type="NCBI Taxonomy" id="1655590"/>
    <lineage>
        <taxon>Bacteria</taxon>
        <taxon>Pseudomonadati</taxon>
        <taxon>Verrucomicrobiota</taxon>
        <taxon>Verrucomicrobiia</taxon>
        <taxon>Verrucomicrobiales</taxon>
        <taxon>Verrucomicrobia subdivision 6</taxon>
    </lineage>
</organism>
<evidence type="ECO:0008006" key="4">
    <source>
        <dbReference type="Google" id="ProtNLM"/>
    </source>
</evidence>
<keyword evidence="1" id="KW-0472">Membrane</keyword>
<evidence type="ECO:0000313" key="2">
    <source>
        <dbReference type="EMBL" id="KRO62817.1"/>
    </source>
</evidence>
<dbReference type="AlphaFoldDB" id="A0A0R2RK96"/>
<dbReference type="NCBIfam" id="TIGR02532">
    <property type="entry name" value="IV_pilin_GFxxxE"/>
    <property type="match status" value="1"/>
</dbReference>
<gene>
    <name evidence="2" type="ORF">ABR82_08010</name>
</gene>
<accession>A0A0R2RK96</accession>
<feature type="transmembrane region" description="Helical" evidence="1">
    <location>
        <begin position="12"/>
        <end position="36"/>
    </location>
</feature>
<evidence type="ECO:0000313" key="3">
    <source>
        <dbReference type="Proteomes" id="UP000051269"/>
    </source>
</evidence>
<protein>
    <recommendedName>
        <fullName evidence="4">Type II secretion system protein GspH</fullName>
    </recommendedName>
</protein>
<evidence type="ECO:0000256" key="1">
    <source>
        <dbReference type="SAM" id="Phobius"/>
    </source>
</evidence>
<proteinExistence type="predicted"/>
<name>A0A0R2RK96_9BACT</name>
<dbReference type="InterPro" id="IPR012902">
    <property type="entry name" value="N_methyl_site"/>
</dbReference>
<comment type="caution">
    <text evidence="2">The sequence shown here is derived from an EMBL/GenBank/DDBJ whole genome shotgun (WGS) entry which is preliminary data.</text>
</comment>
<keyword evidence="1" id="KW-0812">Transmembrane</keyword>
<reference evidence="2 3" key="1">
    <citation type="submission" date="2015-10" db="EMBL/GenBank/DDBJ databases">
        <title>Metagenome-Assembled Genomes uncover a global brackish microbiome.</title>
        <authorList>
            <person name="Hugerth L.W."/>
            <person name="Larsson J."/>
            <person name="Alneberg J."/>
            <person name="Lindh M.V."/>
            <person name="Legrand C."/>
            <person name="Pinhassi J."/>
            <person name="Andersson A.F."/>
        </authorList>
    </citation>
    <scope>NUCLEOTIDE SEQUENCE [LARGE SCALE GENOMIC DNA]</scope>
    <source>
        <strain evidence="2">BACL18 MAG-120507-bin52</strain>
    </source>
</reference>
<dbReference type="PROSITE" id="PS00409">
    <property type="entry name" value="PROKAR_NTER_METHYL"/>
    <property type="match status" value="1"/>
</dbReference>
<keyword evidence="1" id="KW-1133">Transmembrane helix</keyword>
<dbReference type="Proteomes" id="UP000051269">
    <property type="component" value="Unassembled WGS sequence"/>
</dbReference>
<dbReference type="EMBL" id="LIBO01000031">
    <property type="protein sequence ID" value="KRO62817.1"/>
    <property type="molecule type" value="Genomic_DNA"/>
</dbReference>
<sequence length="154" mass="16762">MMRRPRGIGKGGFTLLEIMLAVGIAVVFMGGAVVFLSSTGGDRDLETARRLFEDRAGKGREVALQSGVAQRILLNKEAVGGEAFPTGVEMMIVTPLNRSKGRNGWTTPEDYQWLITGGGVVEPIRVLLKHNENEEQFSFSALTGESVTEPRVKK</sequence>